<keyword evidence="2" id="KW-1185">Reference proteome</keyword>
<accession>A0A6G0Y103</accession>
<comment type="caution">
    <text evidence="1">The sequence shown here is derived from an EMBL/GenBank/DDBJ whole genome shotgun (WGS) entry which is preliminary data.</text>
</comment>
<dbReference type="AlphaFoldDB" id="A0A6G0Y103"/>
<sequence length="141" mass="16689">MVENIPSLIARRGQLRVAITRFSTYIQSEGREVVQIEIRKAKIEENWYEFEKVQSEIEDNDEESRNTSEHYPYQIEFENLYFKIMSEAEICIRASKQESSKVETKNLIDWGHNSEEKTQKNSTKSIVRLAPLNIPVFFRKI</sequence>
<evidence type="ECO:0000313" key="2">
    <source>
        <dbReference type="Proteomes" id="UP000478052"/>
    </source>
</evidence>
<reference evidence="1 2" key="1">
    <citation type="submission" date="2019-08" db="EMBL/GenBank/DDBJ databases">
        <title>Whole genome of Aphis craccivora.</title>
        <authorList>
            <person name="Voronova N.V."/>
            <person name="Shulinski R.S."/>
            <person name="Bandarenka Y.V."/>
            <person name="Zhorov D.G."/>
            <person name="Warner D."/>
        </authorList>
    </citation>
    <scope>NUCLEOTIDE SEQUENCE [LARGE SCALE GENOMIC DNA]</scope>
    <source>
        <strain evidence="1">180601</strain>
        <tissue evidence="1">Whole Body</tissue>
    </source>
</reference>
<dbReference type="EMBL" id="VUJU01007022">
    <property type="protein sequence ID" value="KAF0746932.1"/>
    <property type="molecule type" value="Genomic_DNA"/>
</dbReference>
<organism evidence="1 2">
    <name type="scientific">Aphis craccivora</name>
    <name type="common">Cowpea aphid</name>
    <dbReference type="NCBI Taxonomy" id="307492"/>
    <lineage>
        <taxon>Eukaryota</taxon>
        <taxon>Metazoa</taxon>
        <taxon>Ecdysozoa</taxon>
        <taxon>Arthropoda</taxon>
        <taxon>Hexapoda</taxon>
        <taxon>Insecta</taxon>
        <taxon>Pterygota</taxon>
        <taxon>Neoptera</taxon>
        <taxon>Paraneoptera</taxon>
        <taxon>Hemiptera</taxon>
        <taxon>Sternorrhyncha</taxon>
        <taxon>Aphidomorpha</taxon>
        <taxon>Aphidoidea</taxon>
        <taxon>Aphididae</taxon>
        <taxon>Aphidini</taxon>
        <taxon>Aphis</taxon>
        <taxon>Aphis</taxon>
    </lineage>
</organism>
<evidence type="ECO:0000313" key="1">
    <source>
        <dbReference type="EMBL" id="KAF0746932.1"/>
    </source>
</evidence>
<dbReference type="OrthoDB" id="6783235at2759"/>
<protein>
    <submittedName>
        <fullName evidence="1">BED-type domain-containing protein</fullName>
    </submittedName>
</protein>
<dbReference type="Proteomes" id="UP000478052">
    <property type="component" value="Unassembled WGS sequence"/>
</dbReference>
<gene>
    <name evidence="1" type="ORF">FWK35_00021297</name>
</gene>
<proteinExistence type="predicted"/>
<name>A0A6G0Y103_APHCR</name>